<dbReference type="RefSeq" id="WP_044427609.1">
    <property type="nucleotide sequence ID" value="NZ_BJYZ01000017.1"/>
</dbReference>
<sequence>MSNLHKRAMEAVLQAAQHDIVGTLKEREIGDRHSEEADEAVLDVAILHAYRIFVRICGEQGLDVDGQLFAELAGELADEMAQDGDADYD</sequence>
<dbReference type="OrthoDB" id="7306676at2"/>
<comment type="caution">
    <text evidence="1">The sequence shown here is derived from an EMBL/GenBank/DDBJ whole genome shotgun (WGS) entry which is preliminary data.</text>
</comment>
<evidence type="ECO:0000313" key="1">
    <source>
        <dbReference type="EMBL" id="GEO39617.1"/>
    </source>
</evidence>
<reference evidence="1 2" key="1">
    <citation type="submission" date="2019-07" db="EMBL/GenBank/DDBJ databases">
        <title>Whole genome shotgun sequence of Skermanella aerolata NBRC 106429.</title>
        <authorList>
            <person name="Hosoyama A."/>
            <person name="Uohara A."/>
            <person name="Ohji S."/>
            <person name="Ichikawa N."/>
        </authorList>
    </citation>
    <scope>NUCLEOTIDE SEQUENCE [LARGE SCALE GENOMIC DNA]</scope>
    <source>
        <strain evidence="1 2">NBRC 106429</strain>
    </source>
</reference>
<dbReference type="AlphaFoldDB" id="A0A512DT16"/>
<keyword evidence="2" id="KW-1185">Reference proteome</keyword>
<proteinExistence type="predicted"/>
<gene>
    <name evidence="1" type="ORF">SAE02_37650</name>
</gene>
<organism evidence="1 2">
    <name type="scientific">Skermanella aerolata</name>
    <dbReference type="NCBI Taxonomy" id="393310"/>
    <lineage>
        <taxon>Bacteria</taxon>
        <taxon>Pseudomonadati</taxon>
        <taxon>Pseudomonadota</taxon>
        <taxon>Alphaproteobacteria</taxon>
        <taxon>Rhodospirillales</taxon>
        <taxon>Azospirillaceae</taxon>
        <taxon>Skermanella</taxon>
    </lineage>
</organism>
<dbReference type="EMBL" id="BJYZ01000017">
    <property type="protein sequence ID" value="GEO39617.1"/>
    <property type="molecule type" value="Genomic_DNA"/>
</dbReference>
<evidence type="ECO:0000313" key="2">
    <source>
        <dbReference type="Proteomes" id="UP000321523"/>
    </source>
</evidence>
<accession>A0A512DT16</accession>
<name>A0A512DT16_9PROT</name>
<protein>
    <submittedName>
        <fullName evidence="1">Uncharacterized protein</fullName>
    </submittedName>
</protein>
<dbReference type="Proteomes" id="UP000321523">
    <property type="component" value="Unassembled WGS sequence"/>
</dbReference>